<dbReference type="RefSeq" id="XP_040649480.1">
    <property type="nucleotide sequence ID" value="XM_040794230.1"/>
</dbReference>
<dbReference type="GeneID" id="63709530"/>
<reference evidence="1 2" key="1">
    <citation type="journal article" date="2016" name="BMC Genomics">
        <title>Genome sequencing and secondary metabolism of the postharvest pathogen Penicillium griseofulvum.</title>
        <authorList>
            <person name="Banani H."/>
            <person name="Marcet-Houben M."/>
            <person name="Ballester A.R."/>
            <person name="Abbruscato P."/>
            <person name="Gonzalez-Candelas L."/>
            <person name="Gabaldon T."/>
            <person name="Spadaro D."/>
        </authorList>
    </citation>
    <scope>NUCLEOTIDE SEQUENCE [LARGE SCALE GENOMIC DNA]</scope>
    <source>
        <strain evidence="1 2">PG3</strain>
    </source>
</reference>
<dbReference type="Proteomes" id="UP000070168">
    <property type="component" value="Unassembled WGS sequence"/>
</dbReference>
<name>A0A135LPP7_PENPA</name>
<evidence type="ECO:0000313" key="1">
    <source>
        <dbReference type="EMBL" id="KXG50944.1"/>
    </source>
</evidence>
<accession>A0A135LPP7</accession>
<keyword evidence="2" id="KW-1185">Reference proteome</keyword>
<dbReference type="AlphaFoldDB" id="A0A135LPP7"/>
<dbReference type="OMA" id="RIMLKQY"/>
<sequence length="251" mass="28650">MSSKTQVQETSRHLDLEAAIEALDIHKLDATQLKKFNIPLCGMTLDQNSKLKPHFFAARPNIPQPNDEILDDVCSSHPSFTDMFSLAHHAYICWDSYAFHDVDFLDSAPWHWKEKELYQYDSPEFGAFTTTDIAGSKFTHFKAAIYNDLEADDETYFRGELLIILRLMLGQLRKIRLLCHYKAPVLLISLAGNHARLLEFYFDDESVSLIVRSGLYELSDRISTSKVFKTLAEYYLSDPAGNTAEAVVSEQ</sequence>
<dbReference type="OrthoDB" id="4177740at2759"/>
<proteinExistence type="predicted"/>
<organism evidence="1 2">
    <name type="scientific">Penicillium patulum</name>
    <name type="common">Penicillium griseofulvum</name>
    <dbReference type="NCBI Taxonomy" id="5078"/>
    <lineage>
        <taxon>Eukaryota</taxon>
        <taxon>Fungi</taxon>
        <taxon>Dikarya</taxon>
        <taxon>Ascomycota</taxon>
        <taxon>Pezizomycotina</taxon>
        <taxon>Eurotiomycetes</taxon>
        <taxon>Eurotiomycetidae</taxon>
        <taxon>Eurotiales</taxon>
        <taxon>Aspergillaceae</taxon>
        <taxon>Penicillium</taxon>
    </lineage>
</organism>
<dbReference type="STRING" id="5078.A0A135LPP7"/>
<protein>
    <submittedName>
        <fullName evidence="1">Uncharacterized protein</fullName>
    </submittedName>
</protein>
<gene>
    <name evidence="1" type="ORF">PGRI_065160</name>
</gene>
<comment type="caution">
    <text evidence="1">The sequence shown here is derived from an EMBL/GenBank/DDBJ whole genome shotgun (WGS) entry which is preliminary data.</text>
</comment>
<evidence type="ECO:0000313" key="2">
    <source>
        <dbReference type="Proteomes" id="UP000070168"/>
    </source>
</evidence>
<dbReference type="EMBL" id="LHQR01000044">
    <property type="protein sequence ID" value="KXG50944.1"/>
    <property type="molecule type" value="Genomic_DNA"/>
</dbReference>